<dbReference type="Gene3D" id="3.40.50.200">
    <property type="entry name" value="Peptidase S8/S53 domain"/>
    <property type="match status" value="1"/>
</dbReference>
<dbReference type="EMBL" id="CM035414">
    <property type="protein sequence ID" value="KAH7429155.1"/>
    <property type="molecule type" value="Genomic_DNA"/>
</dbReference>
<evidence type="ECO:0000259" key="10">
    <source>
        <dbReference type="Pfam" id="PF00082"/>
    </source>
</evidence>
<keyword evidence="6" id="KW-0325">Glycoprotein</keyword>
<feature type="chain" id="PRO_5035777340" evidence="9">
    <location>
        <begin position="29"/>
        <end position="790"/>
    </location>
</feature>
<dbReference type="PROSITE" id="PS00138">
    <property type="entry name" value="SUBTILASE_SER"/>
    <property type="match status" value="1"/>
</dbReference>
<dbReference type="Gene3D" id="2.60.40.2310">
    <property type="match status" value="1"/>
</dbReference>
<sequence>MLSLLRIVVFLLFTLHVSVITISQGVNAQRPVPKTYVVHVSDAMRPSVFSSAKDWYRSALAAARGMTLQDFDEEMHGPIYNYGYALHGFAARLTPVQAEALKSMHGILSVVEDGILQLQTTRTPDFMGLNPSHGIWPASKYGEDVIIGVLDSGIWPERESFDDKVMGPVPSRWTGGCDTVANFRGSICNRKIIGAKAFFKGYEASQGPINETIEYRSVLDSEGHGTHTSSTAAGSFVSNASLFGEALGTARGMAPYARIAVYKVCWTGGCVNSDILAAFEQAIMDGVDIISLSVGGSVLPLFLDPIAIGSYAAMENGILVSASAGNSGPSPQSVSNISPWLLTVGASTIDRNFPAVVMLANNASYTGASLYNGKGLGSNQVQGISDRQAEMLPLIYAGNAGLSSTNGSVHLCLPGLLDPARVKGKIVLCDRGLTGRAAKGIVVKEAGGAGMILANGFENGEELVADSHLLPAILVGYSEGNAIRDYITKTPSPMGSLRFDGTANGVKPAPVIAAFSSRGPNAMTPEILKPDVTAPGVNILAAWTSKVGPTEQPGDNRMVDFSIMSGTSMSCPHVSGLAALLKSVHRDWSPAAIKSALMTTSYDLDNTGNIILQGEDSNLATPFAYGSGHVNPNAALDPGLVYDLHIQDYVDFLCSQKFSDIILTLFTKGKYNCSKAELNPSDLNYPSLSFVYDQSKTSNFTYTVMRTVTNVDAGESVYKVTVRPPPGVVVNVEPSTLSFSQMNEKKTYTVTCETSAKLLSPGDTSSFFGSLTWSDSKHVVRSPIAFIWQS</sequence>
<feature type="domain" description="Peptidase S8/S53" evidence="10">
    <location>
        <begin position="142"/>
        <end position="609"/>
    </location>
</feature>
<proteinExistence type="inferred from homology"/>
<evidence type="ECO:0000313" key="15">
    <source>
        <dbReference type="Proteomes" id="UP000825935"/>
    </source>
</evidence>
<dbReference type="OMA" id="HEPTANI"/>
<comment type="caution">
    <text evidence="14">The sequence shown here is derived from an EMBL/GenBank/DDBJ whole genome shotgun (WGS) entry which is preliminary data.</text>
</comment>
<dbReference type="CDD" id="cd04852">
    <property type="entry name" value="Peptidases_S8_3"/>
    <property type="match status" value="1"/>
</dbReference>
<dbReference type="PROSITE" id="PS51892">
    <property type="entry name" value="SUBTILASE"/>
    <property type="match status" value="1"/>
</dbReference>
<evidence type="ECO:0000256" key="7">
    <source>
        <dbReference type="PIRSR" id="PIRSR615500-1"/>
    </source>
</evidence>
<evidence type="ECO:0000256" key="9">
    <source>
        <dbReference type="SAM" id="SignalP"/>
    </source>
</evidence>
<dbReference type="PRINTS" id="PR00723">
    <property type="entry name" value="SUBTILISIN"/>
</dbReference>
<dbReference type="InterPro" id="IPR036852">
    <property type="entry name" value="Peptidase_S8/S53_dom_sf"/>
</dbReference>
<dbReference type="InterPro" id="IPR034197">
    <property type="entry name" value="Peptidases_S8_3"/>
</dbReference>
<evidence type="ECO:0000256" key="3">
    <source>
        <dbReference type="ARBA" id="ARBA00022729"/>
    </source>
</evidence>
<feature type="domain" description="PA" evidence="11">
    <location>
        <begin position="393"/>
        <end position="483"/>
    </location>
</feature>
<dbReference type="InterPro" id="IPR015500">
    <property type="entry name" value="Peptidase_S8_subtilisin-rel"/>
</dbReference>
<accession>A0A8T2U6D4</accession>
<dbReference type="InterPro" id="IPR041469">
    <property type="entry name" value="Subtilisin-like_FN3"/>
</dbReference>
<dbReference type="InterPro" id="IPR037045">
    <property type="entry name" value="S8pro/Inhibitor_I9_sf"/>
</dbReference>
<evidence type="ECO:0000256" key="8">
    <source>
        <dbReference type="PROSITE-ProRule" id="PRU01240"/>
    </source>
</evidence>
<keyword evidence="15" id="KW-1185">Reference proteome</keyword>
<dbReference type="InterPro" id="IPR046450">
    <property type="entry name" value="PA_dom_sf"/>
</dbReference>
<feature type="active site" description="Charge relay system" evidence="7 8">
    <location>
        <position position="224"/>
    </location>
</feature>
<dbReference type="InterPro" id="IPR045051">
    <property type="entry name" value="SBT"/>
</dbReference>
<dbReference type="Pfam" id="PF17766">
    <property type="entry name" value="fn3_6"/>
    <property type="match status" value="1"/>
</dbReference>
<dbReference type="Gene3D" id="3.30.70.80">
    <property type="entry name" value="Peptidase S8 propeptide/proteinase inhibitor I9"/>
    <property type="match status" value="1"/>
</dbReference>
<dbReference type="InterPro" id="IPR000209">
    <property type="entry name" value="Peptidase_S8/S53_dom"/>
</dbReference>
<dbReference type="CDD" id="cd02120">
    <property type="entry name" value="PA_subtilisin_like"/>
    <property type="match status" value="1"/>
</dbReference>
<evidence type="ECO:0000313" key="14">
    <source>
        <dbReference type="EMBL" id="KAH7429155.1"/>
    </source>
</evidence>
<reference evidence="14" key="1">
    <citation type="submission" date="2021-08" db="EMBL/GenBank/DDBJ databases">
        <title>WGS assembly of Ceratopteris richardii.</title>
        <authorList>
            <person name="Marchant D.B."/>
            <person name="Chen G."/>
            <person name="Jenkins J."/>
            <person name="Shu S."/>
            <person name="Leebens-Mack J."/>
            <person name="Grimwood J."/>
            <person name="Schmutz J."/>
            <person name="Soltis P."/>
            <person name="Soltis D."/>
            <person name="Chen Z.-H."/>
        </authorList>
    </citation>
    <scope>NUCLEOTIDE SEQUENCE</scope>
    <source>
        <strain evidence="14">Whitten #5841</strain>
        <tissue evidence="14">Leaf</tissue>
    </source>
</reference>
<evidence type="ECO:0000256" key="4">
    <source>
        <dbReference type="ARBA" id="ARBA00022801"/>
    </source>
</evidence>
<dbReference type="Pfam" id="PF05922">
    <property type="entry name" value="Inhibitor_I9"/>
    <property type="match status" value="1"/>
</dbReference>
<feature type="domain" description="Inhibitor I9" evidence="12">
    <location>
        <begin position="35"/>
        <end position="119"/>
    </location>
</feature>
<dbReference type="Proteomes" id="UP000825935">
    <property type="component" value="Chromosome 9"/>
</dbReference>
<dbReference type="InterPro" id="IPR023828">
    <property type="entry name" value="Peptidase_S8_Ser-AS"/>
</dbReference>
<evidence type="ECO:0000256" key="6">
    <source>
        <dbReference type="ARBA" id="ARBA00023180"/>
    </source>
</evidence>
<dbReference type="OrthoDB" id="206201at2759"/>
<dbReference type="FunFam" id="3.40.50.200:FF:000006">
    <property type="entry name" value="Subtilisin-like protease SBT1.5"/>
    <property type="match status" value="1"/>
</dbReference>
<dbReference type="AlphaFoldDB" id="A0A8T2U6D4"/>
<name>A0A8T2U6D4_CERRI</name>
<keyword evidence="2 8" id="KW-0645">Protease</keyword>
<dbReference type="Gene3D" id="3.50.30.30">
    <property type="match status" value="1"/>
</dbReference>
<evidence type="ECO:0000256" key="1">
    <source>
        <dbReference type="ARBA" id="ARBA00011073"/>
    </source>
</evidence>
<dbReference type="FunFam" id="2.60.40.2310:FF:000001">
    <property type="entry name" value="Subtilisin-like protease SBT1.5"/>
    <property type="match status" value="1"/>
</dbReference>
<evidence type="ECO:0000256" key="2">
    <source>
        <dbReference type="ARBA" id="ARBA00022670"/>
    </source>
</evidence>
<gene>
    <name evidence="14" type="ORF">KP509_09G033200</name>
</gene>
<dbReference type="PANTHER" id="PTHR10795">
    <property type="entry name" value="PROPROTEIN CONVERTASE SUBTILISIN/KEXIN"/>
    <property type="match status" value="1"/>
</dbReference>
<evidence type="ECO:0000256" key="5">
    <source>
        <dbReference type="ARBA" id="ARBA00022825"/>
    </source>
</evidence>
<keyword evidence="3 9" id="KW-0732">Signal</keyword>
<evidence type="ECO:0000259" key="11">
    <source>
        <dbReference type="Pfam" id="PF02225"/>
    </source>
</evidence>
<feature type="active site" description="Charge relay system" evidence="7 8">
    <location>
        <position position="151"/>
    </location>
</feature>
<keyword evidence="4 8" id="KW-0378">Hydrolase</keyword>
<dbReference type="InterPro" id="IPR010259">
    <property type="entry name" value="S8pro/Inhibitor_I9"/>
</dbReference>
<evidence type="ECO:0000259" key="13">
    <source>
        <dbReference type="Pfam" id="PF17766"/>
    </source>
</evidence>
<feature type="domain" description="Subtilisin-like protease fibronectin type-III" evidence="13">
    <location>
        <begin position="682"/>
        <end position="785"/>
    </location>
</feature>
<keyword evidence="5 8" id="KW-0720">Serine protease</keyword>
<evidence type="ECO:0000259" key="12">
    <source>
        <dbReference type="Pfam" id="PF05922"/>
    </source>
</evidence>
<dbReference type="Pfam" id="PF02225">
    <property type="entry name" value="PA"/>
    <property type="match status" value="1"/>
</dbReference>
<feature type="active site" description="Charge relay system" evidence="7 8">
    <location>
        <position position="568"/>
    </location>
</feature>
<dbReference type="SUPFAM" id="SSF52743">
    <property type="entry name" value="Subtilisin-like"/>
    <property type="match status" value="1"/>
</dbReference>
<dbReference type="GO" id="GO:0004252">
    <property type="term" value="F:serine-type endopeptidase activity"/>
    <property type="evidence" value="ECO:0007669"/>
    <property type="project" value="UniProtKB-UniRule"/>
</dbReference>
<comment type="similarity">
    <text evidence="1 8">Belongs to the peptidase S8 family.</text>
</comment>
<dbReference type="GO" id="GO:0006508">
    <property type="term" value="P:proteolysis"/>
    <property type="evidence" value="ECO:0007669"/>
    <property type="project" value="UniProtKB-KW"/>
</dbReference>
<feature type="signal peptide" evidence="9">
    <location>
        <begin position="1"/>
        <end position="28"/>
    </location>
</feature>
<dbReference type="FunFam" id="3.50.30.30:FF:000005">
    <property type="entry name" value="subtilisin-like protease SBT1.5"/>
    <property type="match status" value="1"/>
</dbReference>
<dbReference type="InterPro" id="IPR003137">
    <property type="entry name" value="PA_domain"/>
</dbReference>
<protein>
    <submittedName>
        <fullName evidence="14">Uncharacterized protein</fullName>
    </submittedName>
</protein>
<dbReference type="SUPFAM" id="SSF52025">
    <property type="entry name" value="PA domain"/>
    <property type="match status" value="1"/>
</dbReference>
<organism evidence="14 15">
    <name type="scientific">Ceratopteris richardii</name>
    <name type="common">Triangle waterfern</name>
    <dbReference type="NCBI Taxonomy" id="49495"/>
    <lineage>
        <taxon>Eukaryota</taxon>
        <taxon>Viridiplantae</taxon>
        <taxon>Streptophyta</taxon>
        <taxon>Embryophyta</taxon>
        <taxon>Tracheophyta</taxon>
        <taxon>Polypodiopsida</taxon>
        <taxon>Polypodiidae</taxon>
        <taxon>Polypodiales</taxon>
        <taxon>Pteridineae</taxon>
        <taxon>Pteridaceae</taxon>
        <taxon>Parkerioideae</taxon>
        <taxon>Ceratopteris</taxon>
    </lineage>
</organism>
<dbReference type="Pfam" id="PF00082">
    <property type="entry name" value="Peptidase_S8"/>
    <property type="match status" value="1"/>
</dbReference>